<proteinExistence type="predicted"/>
<protein>
    <submittedName>
        <fullName evidence="2">Uncharacterized protein</fullName>
    </submittedName>
</protein>
<evidence type="ECO:0000313" key="2">
    <source>
        <dbReference type="EMBL" id="KAA1133833.1"/>
    </source>
</evidence>
<feature type="signal peptide" evidence="1">
    <location>
        <begin position="1"/>
        <end position="21"/>
    </location>
</feature>
<comment type="caution">
    <text evidence="2">The sequence shown here is derived from an EMBL/GenBank/DDBJ whole genome shotgun (WGS) entry which is preliminary data.</text>
</comment>
<feature type="chain" id="PRO_5022941367" evidence="1">
    <location>
        <begin position="22"/>
        <end position="85"/>
    </location>
</feature>
<name>A0A5B0S9Q4_PUCGR</name>
<reference evidence="2 3" key="1">
    <citation type="submission" date="2019-05" db="EMBL/GenBank/DDBJ databases">
        <title>Emergence of the Ug99 lineage of the wheat stem rust pathogen through somatic hybridization.</title>
        <authorList>
            <person name="Li F."/>
            <person name="Upadhyaya N.M."/>
            <person name="Sperschneider J."/>
            <person name="Matny O."/>
            <person name="Nguyen-Phuc H."/>
            <person name="Mago R."/>
            <person name="Raley C."/>
            <person name="Miller M.E."/>
            <person name="Silverstein K.A.T."/>
            <person name="Henningsen E."/>
            <person name="Hirsch C.D."/>
            <person name="Visser B."/>
            <person name="Pretorius Z.A."/>
            <person name="Steffenson B.J."/>
            <person name="Schwessinger B."/>
            <person name="Dodds P.N."/>
            <person name="Figueroa M."/>
        </authorList>
    </citation>
    <scope>NUCLEOTIDE SEQUENCE [LARGE SCALE GENOMIC DNA]</scope>
    <source>
        <strain evidence="2 3">Ug99</strain>
    </source>
</reference>
<evidence type="ECO:0000256" key="1">
    <source>
        <dbReference type="SAM" id="SignalP"/>
    </source>
</evidence>
<sequence>MNLTKSTLLVFLACVCQFAIAKCDKGQVDACGTYSGDLYLPTEKDPGCRKTVSEQHYCCPSNIPTKPPPRLGFAIRRYGCRANTY</sequence>
<gene>
    <name evidence="2" type="ORF">PGTUg99_023599</name>
</gene>
<keyword evidence="1" id="KW-0732">Signal</keyword>
<evidence type="ECO:0000313" key="3">
    <source>
        <dbReference type="Proteomes" id="UP000325313"/>
    </source>
</evidence>
<dbReference type="AlphaFoldDB" id="A0A5B0S9Q4"/>
<dbReference type="Proteomes" id="UP000325313">
    <property type="component" value="Unassembled WGS sequence"/>
</dbReference>
<accession>A0A5B0S9Q4</accession>
<dbReference type="EMBL" id="VDEP01000070">
    <property type="protein sequence ID" value="KAA1133833.1"/>
    <property type="molecule type" value="Genomic_DNA"/>
</dbReference>
<organism evidence="2 3">
    <name type="scientific">Puccinia graminis f. sp. tritici</name>
    <dbReference type="NCBI Taxonomy" id="56615"/>
    <lineage>
        <taxon>Eukaryota</taxon>
        <taxon>Fungi</taxon>
        <taxon>Dikarya</taxon>
        <taxon>Basidiomycota</taxon>
        <taxon>Pucciniomycotina</taxon>
        <taxon>Pucciniomycetes</taxon>
        <taxon>Pucciniales</taxon>
        <taxon>Pucciniaceae</taxon>
        <taxon>Puccinia</taxon>
    </lineage>
</organism>